<keyword evidence="5 7" id="KW-1133">Transmembrane helix</keyword>
<comment type="caution">
    <text evidence="9">The sequence shown here is derived from an EMBL/GenBank/DDBJ whole genome shotgun (WGS) entry which is preliminary data.</text>
</comment>
<dbReference type="Pfam" id="PF04239">
    <property type="entry name" value="DUF421"/>
    <property type="match status" value="1"/>
</dbReference>
<evidence type="ECO:0000256" key="4">
    <source>
        <dbReference type="ARBA" id="ARBA00022692"/>
    </source>
</evidence>
<dbReference type="InterPro" id="IPR012452">
    <property type="entry name" value="DUF1657"/>
</dbReference>
<evidence type="ECO:0000256" key="5">
    <source>
        <dbReference type="ARBA" id="ARBA00022989"/>
    </source>
</evidence>
<evidence type="ECO:0000256" key="2">
    <source>
        <dbReference type="ARBA" id="ARBA00006448"/>
    </source>
</evidence>
<evidence type="ECO:0000256" key="7">
    <source>
        <dbReference type="SAM" id="Phobius"/>
    </source>
</evidence>
<comment type="similarity">
    <text evidence="2">Belongs to the UPF0702 family.</text>
</comment>
<proteinExistence type="inferred from homology"/>
<evidence type="ECO:0000256" key="3">
    <source>
        <dbReference type="ARBA" id="ARBA00022475"/>
    </source>
</evidence>
<protein>
    <recommendedName>
        <fullName evidence="8">YetF C-terminal domain-containing protein</fullName>
    </recommendedName>
</protein>
<gene>
    <name evidence="9" type="ORF">SDC9_03906</name>
</gene>
<dbReference type="Pfam" id="PF07870">
    <property type="entry name" value="DUF1657"/>
    <property type="match status" value="1"/>
</dbReference>
<reference evidence="9" key="1">
    <citation type="submission" date="2019-08" db="EMBL/GenBank/DDBJ databases">
        <authorList>
            <person name="Kucharzyk K."/>
            <person name="Murdoch R.W."/>
            <person name="Higgins S."/>
            <person name="Loffler F."/>
        </authorList>
    </citation>
    <scope>NUCLEOTIDE SEQUENCE</scope>
</reference>
<dbReference type="PANTHER" id="PTHR34582">
    <property type="entry name" value="UPF0702 TRANSMEMBRANE PROTEIN YCAP"/>
    <property type="match status" value="1"/>
</dbReference>
<dbReference type="Gene3D" id="3.30.240.20">
    <property type="entry name" value="bsu07140 like domains"/>
    <property type="match status" value="2"/>
</dbReference>
<dbReference type="GO" id="GO:0005886">
    <property type="term" value="C:plasma membrane"/>
    <property type="evidence" value="ECO:0007669"/>
    <property type="project" value="UniProtKB-SubCell"/>
</dbReference>
<organism evidence="9">
    <name type="scientific">bioreactor metagenome</name>
    <dbReference type="NCBI Taxonomy" id="1076179"/>
    <lineage>
        <taxon>unclassified sequences</taxon>
        <taxon>metagenomes</taxon>
        <taxon>ecological metagenomes</taxon>
    </lineage>
</organism>
<evidence type="ECO:0000256" key="1">
    <source>
        <dbReference type="ARBA" id="ARBA00004651"/>
    </source>
</evidence>
<feature type="transmembrane region" description="Helical" evidence="7">
    <location>
        <begin position="6"/>
        <end position="26"/>
    </location>
</feature>
<name>A0A644SUT1_9ZZZZ</name>
<keyword evidence="3" id="KW-1003">Cell membrane</keyword>
<dbReference type="AlphaFoldDB" id="A0A644SUT1"/>
<feature type="domain" description="YetF C-terminal" evidence="8">
    <location>
        <begin position="82"/>
        <end position="214"/>
    </location>
</feature>
<evidence type="ECO:0000256" key="6">
    <source>
        <dbReference type="ARBA" id="ARBA00023136"/>
    </source>
</evidence>
<evidence type="ECO:0000259" key="8">
    <source>
        <dbReference type="Pfam" id="PF04239"/>
    </source>
</evidence>
<sequence length="286" mass="32378">MQAWIQILFSSVSLFFVLLVLIRLMGKRNISRMTPFRFVSYIIVAVIAALMSLNLIANLVFGFIALGVWVLFPIALDYLSLKSKWMHELINGKETVLIKHGKIMEENLLQTRLTGEELLRELRSKNAFNLADVEFAVMEDTGDINVFLKSDKEPVSPHALGIKVAPLAEPQTVILDGNILNEPLSSLGFNTEWIGIQLETLGVSLDNVFIGQVDSSGDLYLDLFDDTVQLPQPKVKEMVYANFEKVHADFMTFTLETKNAEAKQMYAQNAKKLEQLIKRLKPYLLR</sequence>
<keyword evidence="6 7" id="KW-0472">Membrane</keyword>
<accession>A0A644SUT1</accession>
<dbReference type="PANTHER" id="PTHR34582:SF7">
    <property type="entry name" value="UPF0702 TRANSMEMBRANE PROTEIN YDFS"/>
    <property type="match status" value="1"/>
</dbReference>
<comment type="subcellular location">
    <subcellularLocation>
        <location evidence="1">Cell membrane</location>
        <topology evidence="1">Multi-pass membrane protein</topology>
    </subcellularLocation>
</comment>
<dbReference type="InterPro" id="IPR023090">
    <property type="entry name" value="UPF0702_alpha/beta_dom_sf"/>
</dbReference>
<dbReference type="EMBL" id="VSSQ01000007">
    <property type="protein sequence ID" value="MPL58374.1"/>
    <property type="molecule type" value="Genomic_DNA"/>
</dbReference>
<keyword evidence="4 7" id="KW-0812">Transmembrane</keyword>
<feature type="transmembrane region" description="Helical" evidence="7">
    <location>
        <begin position="38"/>
        <end position="57"/>
    </location>
</feature>
<dbReference type="InterPro" id="IPR007353">
    <property type="entry name" value="DUF421"/>
</dbReference>
<evidence type="ECO:0000313" key="9">
    <source>
        <dbReference type="EMBL" id="MPL58374.1"/>
    </source>
</evidence>